<dbReference type="EMBL" id="CP042374">
    <property type="protein sequence ID" value="QEA34007.1"/>
    <property type="molecule type" value="Genomic_DNA"/>
</dbReference>
<keyword evidence="2" id="KW-0812">Transmembrane</keyword>
<sequence>MQRKPFKKSHKVRNIIIFSLSIIIILGIAFTFFGQNNSNKTEQTSSSSSTPKKQKSKAEPTTQSSSSEDLASESTSIPEAPAGPAVSSAISTVTDDATQAPIEDNTSNSPSSSSVASSSGTSSDSSQATSSSQPAASFGNWSATTYEQIAIGSATYDDVRSAYGNPTYLTASDRVYATWQSKTGIKVSIVFTPTGNDDNLKLIASSKSQSGLQ</sequence>
<feature type="compositionally biased region" description="Low complexity" evidence="1">
    <location>
        <begin position="61"/>
        <end position="76"/>
    </location>
</feature>
<organism evidence="3 4">
    <name type="scientific">Leuconostoc carnosum</name>
    <dbReference type="NCBI Taxonomy" id="1252"/>
    <lineage>
        <taxon>Bacteria</taxon>
        <taxon>Bacillati</taxon>
        <taxon>Bacillota</taxon>
        <taxon>Bacilli</taxon>
        <taxon>Lactobacillales</taxon>
        <taxon>Lactobacillaceae</taxon>
        <taxon>Leuconostoc</taxon>
    </lineage>
</organism>
<dbReference type="RefSeq" id="WP_041773221.1">
    <property type="nucleotide sequence ID" value="NZ_CP042374.1"/>
</dbReference>
<protein>
    <recommendedName>
        <fullName evidence="5">Cell wall anchor protein</fullName>
    </recommendedName>
</protein>
<proteinExistence type="predicted"/>
<keyword evidence="2" id="KW-1133">Transmembrane helix</keyword>
<evidence type="ECO:0008006" key="5">
    <source>
        <dbReference type="Google" id="ProtNLM"/>
    </source>
</evidence>
<gene>
    <name evidence="3" type="ORF">FGL89_07675</name>
</gene>
<evidence type="ECO:0000256" key="2">
    <source>
        <dbReference type="SAM" id="Phobius"/>
    </source>
</evidence>
<accession>A0AAE6M292</accession>
<name>A0AAE6M292_LEUCA</name>
<evidence type="ECO:0000313" key="4">
    <source>
        <dbReference type="Proteomes" id="UP000321332"/>
    </source>
</evidence>
<feature type="compositionally biased region" description="Low complexity" evidence="1">
    <location>
        <begin position="39"/>
        <end position="51"/>
    </location>
</feature>
<feature type="region of interest" description="Disordered" evidence="1">
    <location>
        <begin position="39"/>
        <end position="88"/>
    </location>
</feature>
<dbReference type="GeneID" id="61187628"/>
<keyword evidence="2" id="KW-0472">Membrane</keyword>
<feature type="region of interest" description="Disordered" evidence="1">
    <location>
        <begin position="100"/>
        <end position="138"/>
    </location>
</feature>
<evidence type="ECO:0000313" key="3">
    <source>
        <dbReference type="EMBL" id="QEA34007.1"/>
    </source>
</evidence>
<feature type="transmembrane region" description="Helical" evidence="2">
    <location>
        <begin position="12"/>
        <end position="33"/>
    </location>
</feature>
<evidence type="ECO:0000256" key="1">
    <source>
        <dbReference type="SAM" id="MobiDB-lite"/>
    </source>
</evidence>
<feature type="compositionally biased region" description="Low complexity" evidence="1">
    <location>
        <begin position="107"/>
        <end position="137"/>
    </location>
</feature>
<reference evidence="3 4" key="1">
    <citation type="submission" date="2019-06" db="EMBL/GenBank/DDBJ databases">
        <title>Genome analyses of bacteria isolated from kimchi.</title>
        <authorList>
            <person name="Lee S."/>
            <person name="Ahn S."/>
            <person name="Roh S."/>
        </authorList>
    </citation>
    <scope>NUCLEOTIDE SEQUENCE [LARGE SCALE GENOMIC DNA]</scope>
    <source>
        <strain evidence="3 4">CBA3620</strain>
    </source>
</reference>
<dbReference type="Proteomes" id="UP000321332">
    <property type="component" value="Chromosome"/>
</dbReference>
<dbReference type="AlphaFoldDB" id="A0AAE6M292"/>